<comment type="caution">
    <text evidence="2">The sequence shown here is derived from an EMBL/GenBank/DDBJ whole genome shotgun (WGS) entry which is preliminary data.</text>
</comment>
<proteinExistence type="predicted"/>
<evidence type="ECO:0000256" key="1">
    <source>
        <dbReference type="SAM" id="Phobius"/>
    </source>
</evidence>
<feature type="transmembrane region" description="Helical" evidence="1">
    <location>
        <begin position="12"/>
        <end position="31"/>
    </location>
</feature>
<keyword evidence="1" id="KW-1133">Transmembrane helix</keyword>
<organism evidence="2 3">
    <name type="scientific">Bifidobacterium pullorum subsp. saeculare DSM 6531 = LMG 14934</name>
    <dbReference type="NCBI Taxonomy" id="1437611"/>
    <lineage>
        <taxon>Bacteria</taxon>
        <taxon>Bacillati</taxon>
        <taxon>Actinomycetota</taxon>
        <taxon>Actinomycetes</taxon>
        <taxon>Bifidobacteriales</taxon>
        <taxon>Bifidobacteriaceae</taxon>
        <taxon>Bifidobacterium</taxon>
    </lineage>
</organism>
<reference evidence="2 3" key="1">
    <citation type="submission" date="2014-03" db="EMBL/GenBank/DDBJ databases">
        <title>Genomics of Bifidobacteria.</title>
        <authorList>
            <person name="Ventura M."/>
            <person name="Milani C."/>
            <person name="Lugli G.A."/>
        </authorList>
    </citation>
    <scope>NUCLEOTIDE SEQUENCE [LARGE SCALE GENOMIC DNA]</scope>
    <source>
        <strain evidence="2 3">LMG 14934</strain>
    </source>
</reference>
<feature type="transmembrane region" description="Helical" evidence="1">
    <location>
        <begin position="195"/>
        <end position="216"/>
    </location>
</feature>
<feature type="transmembrane region" description="Helical" evidence="1">
    <location>
        <begin position="162"/>
        <end position="183"/>
    </location>
</feature>
<evidence type="ECO:0000313" key="2">
    <source>
        <dbReference type="EMBL" id="KFI86825.1"/>
    </source>
</evidence>
<dbReference type="Proteomes" id="UP000029040">
    <property type="component" value="Unassembled WGS sequence"/>
</dbReference>
<keyword evidence="1" id="KW-0472">Membrane</keyword>
<dbReference type="AlphaFoldDB" id="A0A087CU75"/>
<keyword evidence="1" id="KW-0812">Transmembrane</keyword>
<feature type="transmembrane region" description="Helical" evidence="1">
    <location>
        <begin position="56"/>
        <end position="74"/>
    </location>
</feature>
<dbReference type="EMBL" id="JGZM01000005">
    <property type="protein sequence ID" value="KFI86825.1"/>
    <property type="molecule type" value="Genomic_DNA"/>
</dbReference>
<feature type="transmembrane region" description="Helical" evidence="1">
    <location>
        <begin position="137"/>
        <end position="155"/>
    </location>
</feature>
<protein>
    <submittedName>
        <fullName evidence="2">Uncharacterized protein</fullName>
    </submittedName>
</protein>
<evidence type="ECO:0000313" key="3">
    <source>
        <dbReference type="Proteomes" id="UP000029040"/>
    </source>
</evidence>
<accession>A0A087CU75</accession>
<gene>
    <name evidence="2" type="ORF">BSAE_1089</name>
</gene>
<name>A0A087CU75_9BIFI</name>
<feature type="transmembrane region" description="Helical" evidence="1">
    <location>
        <begin position="102"/>
        <end position="125"/>
    </location>
</feature>
<sequence>MTYPATWHPLRLLPGPRLVLLAPYVFIQAWYFQHEPSIHTFIGMPRSTVFAGESPIALNMPALSFMIFGVALAFEQPSDYLCHPNWMVAIRNRRSIRRFLEYLLLVLAYAAVFTIPHLAFSLLVITKADAASIIPGAWYAWWSLSVTLTIANIGYMTGNRAMGYLLAILPHLAIAGISGLWALLAEYVPHTAIPVWVPVLALFTCVSIAVNVFIFYHRDII</sequence>